<sequence>MEPVRIRDPIHGMIELNEGEAAIVNHEVFQRLRNIRQLALTYKVYPGATHTRFEHSLGVMHLASRIMDSLYRRPLLRERFNEEEFKRLRQLVRLAGLLHDVGHAPFSHGGEAVFPSGLKHENYSIAIMRCYFDPIIEKYFPDIKVEEIIALLNKGYLAADLVFLGKIIDGELDADKLDYLLSDSYYCGVRYGTYDLERILDTLTVVPIMERAFPVQDEKNKEDLTGFWLLGIDSDGIQAVEELIFARYWMFIQVYFHKTRRIYDYYLTRFLKDFLQEKYEGCFPSPDRLEDYISLDDCAILEAIKKMRKTNEWARRIYERDHLSEAFVTLPHHSGLASYMVISELKERFFERYGNDPAKAYVDDKAKKLPTNPFFDLKKQEEEDEEGKENKKFTSIVVQDKHNPHKYYSIFECSLPLQLLSQRNINIVRFYVAREKKEEAAAWCNEQFIQIQSKIKEIEEGRT</sequence>
<dbReference type="Gene3D" id="1.10.3210.10">
    <property type="entry name" value="Hypothetical protein af1432"/>
    <property type="match status" value="1"/>
</dbReference>
<dbReference type="STRING" id="447595.SAMN05660826_02226"/>
<dbReference type="Pfam" id="PF19276">
    <property type="entry name" value="HD_assoc_2"/>
    <property type="match status" value="1"/>
</dbReference>
<gene>
    <name evidence="2" type="ORF">SAMN05660826_02226</name>
</gene>
<dbReference type="InterPro" id="IPR045509">
    <property type="entry name" value="HD_assoc_2"/>
</dbReference>
<feature type="domain" description="HD" evidence="1">
    <location>
        <begin position="52"/>
        <end position="180"/>
    </location>
</feature>
<keyword evidence="3" id="KW-1185">Reference proteome</keyword>
<dbReference type="PANTHER" id="PTHR11373:SF4">
    <property type="entry name" value="DEOXYNUCLEOSIDE TRIPHOSPHATE TRIPHOSPHOHYDROLASE SAMHD1"/>
    <property type="match status" value="1"/>
</dbReference>
<dbReference type="AlphaFoldDB" id="A0A1M7MA86"/>
<reference evidence="3" key="1">
    <citation type="submission" date="2016-11" db="EMBL/GenBank/DDBJ databases">
        <authorList>
            <person name="Varghese N."/>
            <person name="Submissions S."/>
        </authorList>
    </citation>
    <scope>NUCLEOTIDE SEQUENCE [LARGE SCALE GENOMIC DNA]</scope>
    <source>
        <strain evidence="3">DSM 18802</strain>
    </source>
</reference>
<dbReference type="InterPro" id="IPR006674">
    <property type="entry name" value="HD_domain"/>
</dbReference>
<evidence type="ECO:0000313" key="3">
    <source>
        <dbReference type="Proteomes" id="UP000184375"/>
    </source>
</evidence>
<dbReference type="EMBL" id="FRCR01000019">
    <property type="protein sequence ID" value="SHM87727.1"/>
    <property type="molecule type" value="Genomic_DNA"/>
</dbReference>
<dbReference type="Pfam" id="PF01966">
    <property type="entry name" value="HD"/>
    <property type="match status" value="1"/>
</dbReference>
<dbReference type="RefSeq" id="WP_073258444.1">
    <property type="nucleotide sequence ID" value="NZ_FRCR01000019.1"/>
</dbReference>
<name>A0A1M7MA86_9FIRM</name>
<proteinExistence type="predicted"/>
<evidence type="ECO:0000313" key="2">
    <source>
        <dbReference type="EMBL" id="SHM87727.1"/>
    </source>
</evidence>
<organism evidence="2 3">
    <name type="scientific">Caldanaerovirga acetigignens</name>
    <dbReference type="NCBI Taxonomy" id="447595"/>
    <lineage>
        <taxon>Bacteria</taxon>
        <taxon>Bacillati</taxon>
        <taxon>Bacillota</taxon>
        <taxon>Clostridia</taxon>
        <taxon>Thermosediminibacterales</taxon>
        <taxon>Thermosediminibacteraceae</taxon>
        <taxon>Caldanaerovirga</taxon>
    </lineage>
</organism>
<accession>A0A1M7MA86</accession>
<protein>
    <recommendedName>
        <fullName evidence="1">HD domain-containing protein</fullName>
    </recommendedName>
</protein>
<dbReference type="InterPro" id="IPR050135">
    <property type="entry name" value="dGTPase-like"/>
</dbReference>
<dbReference type="SMART" id="SM00471">
    <property type="entry name" value="HDc"/>
    <property type="match status" value="1"/>
</dbReference>
<dbReference type="Proteomes" id="UP000184375">
    <property type="component" value="Unassembled WGS sequence"/>
</dbReference>
<dbReference type="CDD" id="cd00077">
    <property type="entry name" value="HDc"/>
    <property type="match status" value="1"/>
</dbReference>
<dbReference type="OrthoDB" id="1714332at2"/>
<dbReference type="SUPFAM" id="SSF109604">
    <property type="entry name" value="HD-domain/PDEase-like"/>
    <property type="match status" value="1"/>
</dbReference>
<dbReference type="PANTHER" id="PTHR11373">
    <property type="entry name" value="DEOXYNUCLEOSIDE TRIPHOSPHATE TRIPHOSPHOHYDROLASE"/>
    <property type="match status" value="1"/>
</dbReference>
<dbReference type="PROSITE" id="PS51831">
    <property type="entry name" value="HD"/>
    <property type="match status" value="1"/>
</dbReference>
<dbReference type="GO" id="GO:0006203">
    <property type="term" value="P:dGTP catabolic process"/>
    <property type="evidence" value="ECO:0007669"/>
    <property type="project" value="TreeGrafter"/>
</dbReference>
<evidence type="ECO:0000259" key="1">
    <source>
        <dbReference type="PROSITE" id="PS51831"/>
    </source>
</evidence>
<dbReference type="GO" id="GO:0008832">
    <property type="term" value="F:dGTPase activity"/>
    <property type="evidence" value="ECO:0007669"/>
    <property type="project" value="TreeGrafter"/>
</dbReference>
<dbReference type="InterPro" id="IPR003607">
    <property type="entry name" value="HD/PDEase_dom"/>
</dbReference>